<dbReference type="InterPro" id="IPR007627">
    <property type="entry name" value="RNA_pol_sigma70_r2"/>
</dbReference>
<dbReference type="SUPFAM" id="SSF88659">
    <property type="entry name" value="Sigma3 and sigma4 domains of RNA polymerase sigma factors"/>
    <property type="match status" value="1"/>
</dbReference>
<gene>
    <name evidence="7" type="primary">sigW_8</name>
    <name evidence="7" type="ORF">Pla100_30040</name>
</gene>
<protein>
    <submittedName>
        <fullName evidence="7">ECF RNA polymerase sigma factor SigW</fullName>
    </submittedName>
</protein>
<evidence type="ECO:0000313" key="7">
    <source>
        <dbReference type="EMBL" id="TWT96521.1"/>
    </source>
</evidence>
<dbReference type="SUPFAM" id="SSF88946">
    <property type="entry name" value="Sigma2 domain of RNA polymerase sigma factors"/>
    <property type="match status" value="1"/>
</dbReference>
<evidence type="ECO:0000313" key="8">
    <source>
        <dbReference type="Proteomes" id="UP000316213"/>
    </source>
</evidence>
<sequence>MRTLTLTPNYFALDQSLDRFFTLVLAAALPHSGATPDALVVAEERQEIAAARGGDDDAFRRIVQRYQSTIATQMQRFSRDPTVVEELVHDVFVEAFVSLNAFRHRSPFEHWLRKIAVRVGYRLWKTQARDRQRRDALLSEPTLQAALQTPCQTASDANDRLHMVLEMMSHRDRLVLTLLYWDDCTVAEAAELAGWTQTMVKVQAHRARKKLKRLLEEINIEETNHDA</sequence>
<dbReference type="Proteomes" id="UP000316213">
    <property type="component" value="Unassembled WGS sequence"/>
</dbReference>
<feature type="domain" description="RNA polymerase sigma factor 70 region 4 type 2" evidence="6">
    <location>
        <begin position="160"/>
        <end position="211"/>
    </location>
</feature>
<dbReference type="GO" id="GO:0006352">
    <property type="term" value="P:DNA-templated transcription initiation"/>
    <property type="evidence" value="ECO:0007669"/>
    <property type="project" value="InterPro"/>
</dbReference>
<reference evidence="7 8" key="1">
    <citation type="submission" date="2019-02" db="EMBL/GenBank/DDBJ databases">
        <title>Deep-cultivation of Planctomycetes and their phenomic and genomic characterization uncovers novel biology.</title>
        <authorList>
            <person name="Wiegand S."/>
            <person name="Jogler M."/>
            <person name="Boedeker C."/>
            <person name="Pinto D."/>
            <person name="Vollmers J."/>
            <person name="Rivas-Marin E."/>
            <person name="Kohn T."/>
            <person name="Peeters S.H."/>
            <person name="Heuer A."/>
            <person name="Rast P."/>
            <person name="Oberbeckmann S."/>
            <person name="Bunk B."/>
            <person name="Jeske O."/>
            <person name="Meyerdierks A."/>
            <person name="Storesund J.E."/>
            <person name="Kallscheuer N."/>
            <person name="Luecker S."/>
            <person name="Lage O.M."/>
            <person name="Pohl T."/>
            <person name="Merkel B.J."/>
            <person name="Hornburger P."/>
            <person name="Mueller R.-W."/>
            <person name="Bruemmer F."/>
            <person name="Labrenz M."/>
            <person name="Spormann A.M."/>
            <person name="Op Den Camp H."/>
            <person name="Overmann J."/>
            <person name="Amann R."/>
            <person name="Jetten M.S.M."/>
            <person name="Mascher T."/>
            <person name="Medema M.H."/>
            <person name="Devos D.P."/>
            <person name="Kaster A.-K."/>
            <person name="Ovreas L."/>
            <person name="Rohde M."/>
            <person name="Galperin M.Y."/>
            <person name="Jogler C."/>
        </authorList>
    </citation>
    <scope>NUCLEOTIDE SEQUENCE [LARGE SCALE GENOMIC DNA]</scope>
    <source>
        <strain evidence="7 8">Pla100</strain>
    </source>
</reference>
<proteinExistence type="inferred from homology"/>
<keyword evidence="8" id="KW-1185">Reference proteome</keyword>
<evidence type="ECO:0000256" key="1">
    <source>
        <dbReference type="ARBA" id="ARBA00010641"/>
    </source>
</evidence>
<comment type="caution">
    <text evidence="7">The sequence shown here is derived from an EMBL/GenBank/DDBJ whole genome shotgun (WGS) entry which is preliminary data.</text>
</comment>
<organism evidence="7 8">
    <name type="scientific">Neorhodopirellula pilleata</name>
    <dbReference type="NCBI Taxonomy" id="2714738"/>
    <lineage>
        <taxon>Bacteria</taxon>
        <taxon>Pseudomonadati</taxon>
        <taxon>Planctomycetota</taxon>
        <taxon>Planctomycetia</taxon>
        <taxon>Pirellulales</taxon>
        <taxon>Pirellulaceae</taxon>
        <taxon>Neorhodopirellula</taxon>
    </lineage>
</organism>
<dbReference type="Pfam" id="PF08281">
    <property type="entry name" value="Sigma70_r4_2"/>
    <property type="match status" value="1"/>
</dbReference>
<dbReference type="InterPro" id="IPR013325">
    <property type="entry name" value="RNA_pol_sigma_r2"/>
</dbReference>
<dbReference type="InterPro" id="IPR039425">
    <property type="entry name" value="RNA_pol_sigma-70-like"/>
</dbReference>
<evidence type="ECO:0000256" key="3">
    <source>
        <dbReference type="ARBA" id="ARBA00023082"/>
    </source>
</evidence>
<dbReference type="Gene3D" id="1.10.10.10">
    <property type="entry name" value="Winged helix-like DNA-binding domain superfamily/Winged helix DNA-binding domain"/>
    <property type="match status" value="1"/>
</dbReference>
<keyword evidence="4" id="KW-0804">Transcription</keyword>
<evidence type="ECO:0000259" key="5">
    <source>
        <dbReference type="Pfam" id="PF04542"/>
    </source>
</evidence>
<keyword evidence="3" id="KW-0731">Sigma factor</keyword>
<dbReference type="NCBIfam" id="TIGR02937">
    <property type="entry name" value="sigma70-ECF"/>
    <property type="match status" value="1"/>
</dbReference>
<evidence type="ECO:0000259" key="6">
    <source>
        <dbReference type="Pfam" id="PF08281"/>
    </source>
</evidence>
<dbReference type="InterPro" id="IPR036388">
    <property type="entry name" value="WH-like_DNA-bd_sf"/>
</dbReference>
<dbReference type="RefSeq" id="WP_146578421.1">
    <property type="nucleotide sequence ID" value="NZ_SJPM01000005.1"/>
</dbReference>
<dbReference type="AlphaFoldDB" id="A0A5C6ABS7"/>
<dbReference type="Pfam" id="PF04542">
    <property type="entry name" value="Sigma70_r2"/>
    <property type="match status" value="1"/>
</dbReference>
<accession>A0A5C6ABS7</accession>
<evidence type="ECO:0000256" key="2">
    <source>
        <dbReference type="ARBA" id="ARBA00023015"/>
    </source>
</evidence>
<dbReference type="Gene3D" id="1.10.1740.10">
    <property type="match status" value="1"/>
</dbReference>
<dbReference type="OrthoDB" id="9796555at2"/>
<evidence type="ECO:0000256" key="4">
    <source>
        <dbReference type="ARBA" id="ARBA00023163"/>
    </source>
</evidence>
<dbReference type="InterPro" id="IPR013249">
    <property type="entry name" value="RNA_pol_sigma70_r4_t2"/>
</dbReference>
<dbReference type="GO" id="GO:0003677">
    <property type="term" value="F:DNA binding"/>
    <property type="evidence" value="ECO:0007669"/>
    <property type="project" value="InterPro"/>
</dbReference>
<dbReference type="InterPro" id="IPR014284">
    <property type="entry name" value="RNA_pol_sigma-70_dom"/>
</dbReference>
<dbReference type="PANTHER" id="PTHR43133:SF51">
    <property type="entry name" value="RNA POLYMERASE SIGMA FACTOR"/>
    <property type="match status" value="1"/>
</dbReference>
<name>A0A5C6ABS7_9BACT</name>
<comment type="similarity">
    <text evidence="1">Belongs to the sigma-70 factor family. ECF subfamily.</text>
</comment>
<dbReference type="InterPro" id="IPR013324">
    <property type="entry name" value="RNA_pol_sigma_r3/r4-like"/>
</dbReference>
<keyword evidence="2" id="KW-0805">Transcription regulation</keyword>
<dbReference type="GO" id="GO:0016987">
    <property type="term" value="F:sigma factor activity"/>
    <property type="evidence" value="ECO:0007669"/>
    <property type="project" value="UniProtKB-KW"/>
</dbReference>
<feature type="domain" description="RNA polymerase sigma-70 region 2" evidence="5">
    <location>
        <begin position="62"/>
        <end position="129"/>
    </location>
</feature>
<dbReference type="PANTHER" id="PTHR43133">
    <property type="entry name" value="RNA POLYMERASE ECF-TYPE SIGMA FACTO"/>
    <property type="match status" value="1"/>
</dbReference>
<dbReference type="EMBL" id="SJPM01000005">
    <property type="protein sequence ID" value="TWT96521.1"/>
    <property type="molecule type" value="Genomic_DNA"/>
</dbReference>